<accession>A0A1G7T7G1</accession>
<comment type="function">
    <text evidence="1 9">The alpha subunit is responsible for the aldol cleavage of indoleglycerol phosphate to indole and glyceraldehyde 3-phosphate.</text>
</comment>
<keyword evidence="4 9" id="KW-0028">Amino-acid biosynthesis</keyword>
<evidence type="ECO:0000256" key="6">
    <source>
        <dbReference type="ARBA" id="ARBA00023141"/>
    </source>
</evidence>
<evidence type="ECO:0000256" key="2">
    <source>
        <dbReference type="ARBA" id="ARBA00004733"/>
    </source>
</evidence>
<evidence type="ECO:0000256" key="1">
    <source>
        <dbReference type="ARBA" id="ARBA00003365"/>
    </source>
</evidence>
<keyword evidence="7 9" id="KW-0456">Lyase</keyword>
<sequence>MTSTPTTAADIDARRREVPADERAPDSGRIRARFEALQREGRGGLVTFTMAGDPDPETGAEILAGLPEAGADLIELGMPFSDPMADGPAIQEAGQRALRAGMTLAKTLEQVRRFRARDAETPLVLMGYFNPIYSYGPQRFLDDAKAAGVDGLIVVDLPPETDDELCGPALRTGVNFIRMATPTTDERRLPAVLTNSGGFLYYVSIAGITGTRSAGDADIASALDRLRRHTALPIAVGFGIKTPDQAASVAARADAAVVGSALVKTVEDNLDAQGRATAGCSGAVLARVRELAAGVRGARSGGAA</sequence>
<evidence type="ECO:0000256" key="10">
    <source>
        <dbReference type="RuleBase" id="RU003662"/>
    </source>
</evidence>
<evidence type="ECO:0000256" key="8">
    <source>
        <dbReference type="ARBA" id="ARBA00049047"/>
    </source>
</evidence>
<dbReference type="UniPathway" id="UPA00035">
    <property type="reaction ID" value="UER00044"/>
</dbReference>
<comment type="similarity">
    <text evidence="9 10">Belongs to the TrpA family.</text>
</comment>
<gene>
    <name evidence="9" type="primary">trpA</name>
    <name evidence="12" type="ORF">SAMN05216241_108103</name>
</gene>
<evidence type="ECO:0000256" key="7">
    <source>
        <dbReference type="ARBA" id="ARBA00023239"/>
    </source>
</evidence>
<dbReference type="InterPro" id="IPR011060">
    <property type="entry name" value="RibuloseP-bd_barrel"/>
</dbReference>
<evidence type="ECO:0000313" key="13">
    <source>
        <dbReference type="Proteomes" id="UP000199415"/>
    </source>
</evidence>
<dbReference type="Proteomes" id="UP000199415">
    <property type="component" value="Unassembled WGS sequence"/>
</dbReference>
<dbReference type="Pfam" id="PF00290">
    <property type="entry name" value="Trp_syntA"/>
    <property type="match status" value="1"/>
</dbReference>
<dbReference type="PROSITE" id="PS00167">
    <property type="entry name" value="TRP_SYNTHASE_ALPHA"/>
    <property type="match status" value="1"/>
</dbReference>
<dbReference type="CDD" id="cd04724">
    <property type="entry name" value="Tryptophan_synthase_alpha"/>
    <property type="match status" value="1"/>
</dbReference>
<dbReference type="InterPro" id="IPR002028">
    <property type="entry name" value="Trp_synthase_suA"/>
</dbReference>
<dbReference type="InterPro" id="IPR013785">
    <property type="entry name" value="Aldolase_TIM"/>
</dbReference>
<feature type="compositionally biased region" description="Basic and acidic residues" evidence="11">
    <location>
        <begin position="11"/>
        <end position="26"/>
    </location>
</feature>
<reference evidence="12 13" key="1">
    <citation type="submission" date="2016-10" db="EMBL/GenBank/DDBJ databases">
        <authorList>
            <person name="de Groot N.N."/>
        </authorList>
    </citation>
    <scope>NUCLEOTIDE SEQUENCE [LARGE SCALE GENOMIC DNA]</scope>
    <source>
        <strain evidence="12 13">DSM 25584</strain>
    </source>
</reference>
<protein>
    <recommendedName>
        <fullName evidence="9">Tryptophan synthase alpha chain</fullName>
        <ecNumber evidence="9">4.2.1.20</ecNumber>
    </recommendedName>
</protein>
<dbReference type="PANTHER" id="PTHR43406:SF1">
    <property type="entry name" value="TRYPTOPHAN SYNTHASE ALPHA CHAIN, CHLOROPLASTIC"/>
    <property type="match status" value="1"/>
</dbReference>
<dbReference type="HAMAP" id="MF_00131">
    <property type="entry name" value="Trp_synth_alpha"/>
    <property type="match status" value="1"/>
</dbReference>
<comment type="subunit">
    <text evidence="3 9">Tetramer of two alpha and two beta chains.</text>
</comment>
<dbReference type="SUPFAM" id="SSF51366">
    <property type="entry name" value="Ribulose-phoshate binding barrel"/>
    <property type="match status" value="1"/>
</dbReference>
<evidence type="ECO:0000256" key="3">
    <source>
        <dbReference type="ARBA" id="ARBA00011270"/>
    </source>
</evidence>
<dbReference type="GO" id="GO:0005829">
    <property type="term" value="C:cytosol"/>
    <property type="evidence" value="ECO:0007669"/>
    <property type="project" value="TreeGrafter"/>
</dbReference>
<dbReference type="InterPro" id="IPR018204">
    <property type="entry name" value="Trp_synthase_alpha_AS"/>
</dbReference>
<dbReference type="GO" id="GO:0004834">
    <property type="term" value="F:tryptophan synthase activity"/>
    <property type="evidence" value="ECO:0007669"/>
    <property type="project" value="UniProtKB-UniRule"/>
</dbReference>
<keyword evidence="6 9" id="KW-0057">Aromatic amino acid biosynthesis</keyword>
<comment type="catalytic activity">
    <reaction evidence="8 9">
        <text>(1S,2R)-1-C-(indol-3-yl)glycerol 3-phosphate + L-serine = D-glyceraldehyde 3-phosphate + L-tryptophan + H2O</text>
        <dbReference type="Rhea" id="RHEA:10532"/>
        <dbReference type="ChEBI" id="CHEBI:15377"/>
        <dbReference type="ChEBI" id="CHEBI:33384"/>
        <dbReference type="ChEBI" id="CHEBI:57912"/>
        <dbReference type="ChEBI" id="CHEBI:58866"/>
        <dbReference type="ChEBI" id="CHEBI:59776"/>
        <dbReference type="EC" id="4.2.1.20"/>
    </reaction>
</comment>
<dbReference type="NCBIfam" id="TIGR00262">
    <property type="entry name" value="trpA"/>
    <property type="match status" value="1"/>
</dbReference>
<name>A0A1G7T7G1_9PROT</name>
<comment type="pathway">
    <text evidence="2 9">Amino-acid biosynthesis; L-tryptophan biosynthesis; L-tryptophan from chorismate: step 5/5.</text>
</comment>
<evidence type="ECO:0000256" key="4">
    <source>
        <dbReference type="ARBA" id="ARBA00022605"/>
    </source>
</evidence>
<keyword evidence="5 9" id="KW-0822">Tryptophan biosynthesis</keyword>
<evidence type="ECO:0000256" key="5">
    <source>
        <dbReference type="ARBA" id="ARBA00022822"/>
    </source>
</evidence>
<dbReference type="EC" id="4.2.1.20" evidence="9"/>
<evidence type="ECO:0000313" key="12">
    <source>
        <dbReference type="EMBL" id="SDG30569.1"/>
    </source>
</evidence>
<proteinExistence type="inferred from homology"/>
<dbReference type="FunFam" id="3.20.20.70:FF:000037">
    <property type="entry name" value="Tryptophan synthase alpha chain"/>
    <property type="match status" value="1"/>
</dbReference>
<feature type="active site" description="Proton acceptor" evidence="9">
    <location>
        <position position="86"/>
    </location>
</feature>
<feature type="active site" description="Proton acceptor" evidence="9">
    <location>
        <position position="75"/>
    </location>
</feature>
<feature type="region of interest" description="Disordered" evidence="11">
    <location>
        <begin position="1"/>
        <end position="26"/>
    </location>
</feature>
<dbReference type="PANTHER" id="PTHR43406">
    <property type="entry name" value="TRYPTOPHAN SYNTHASE, ALPHA CHAIN"/>
    <property type="match status" value="1"/>
</dbReference>
<dbReference type="EMBL" id="FNCE01000008">
    <property type="protein sequence ID" value="SDG30569.1"/>
    <property type="molecule type" value="Genomic_DNA"/>
</dbReference>
<dbReference type="Gene3D" id="3.20.20.70">
    <property type="entry name" value="Aldolase class I"/>
    <property type="match status" value="1"/>
</dbReference>
<evidence type="ECO:0000256" key="9">
    <source>
        <dbReference type="HAMAP-Rule" id="MF_00131"/>
    </source>
</evidence>
<evidence type="ECO:0000256" key="11">
    <source>
        <dbReference type="SAM" id="MobiDB-lite"/>
    </source>
</evidence>
<dbReference type="AlphaFoldDB" id="A0A1G7T7G1"/>
<dbReference type="STRING" id="1082479.SAMN05216241_108103"/>
<organism evidence="12 13">
    <name type="scientific">Limimonas halophila</name>
    <dbReference type="NCBI Taxonomy" id="1082479"/>
    <lineage>
        <taxon>Bacteria</taxon>
        <taxon>Pseudomonadati</taxon>
        <taxon>Pseudomonadota</taxon>
        <taxon>Alphaproteobacteria</taxon>
        <taxon>Rhodospirillales</taxon>
        <taxon>Rhodovibrionaceae</taxon>
        <taxon>Limimonas</taxon>
    </lineage>
</organism>
<keyword evidence="13" id="KW-1185">Reference proteome</keyword>